<dbReference type="PANTHER" id="PTHR43118:SF1">
    <property type="entry name" value="RHAMNOGALACTURONAN LYASE (EUROFUNG)"/>
    <property type="match status" value="1"/>
</dbReference>
<protein>
    <submittedName>
        <fullName evidence="2">Rhamnogalacturonan lyase</fullName>
    </submittedName>
</protein>
<dbReference type="Pfam" id="PF21348">
    <property type="entry name" value="RGL11_C"/>
    <property type="match status" value="1"/>
</dbReference>
<dbReference type="GO" id="GO:0016829">
    <property type="term" value="F:lyase activity"/>
    <property type="evidence" value="ECO:0007669"/>
    <property type="project" value="UniProtKB-KW"/>
</dbReference>
<gene>
    <name evidence="2" type="primary">rhgW</name>
    <name evidence="2" type="ORF">GCM10025791_22590</name>
</gene>
<organism evidence="2 3">
    <name type="scientific">Halioxenophilus aromaticivorans</name>
    <dbReference type="NCBI Taxonomy" id="1306992"/>
    <lineage>
        <taxon>Bacteria</taxon>
        <taxon>Pseudomonadati</taxon>
        <taxon>Pseudomonadota</taxon>
        <taxon>Gammaproteobacteria</taxon>
        <taxon>Alteromonadales</taxon>
        <taxon>Alteromonadaceae</taxon>
        <taxon>Halioxenophilus</taxon>
    </lineage>
</organism>
<reference evidence="3" key="1">
    <citation type="journal article" date="2019" name="Int. J. Syst. Evol. Microbiol.">
        <title>The Global Catalogue of Microorganisms (GCM) 10K type strain sequencing project: providing services to taxonomists for standard genome sequencing and annotation.</title>
        <authorList>
            <consortium name="The Broad Institute Genomics Platform"/>
            <consortium name="The Broad Institute Genome Sequencing Center for Infectious Disease"/>
            <person name="Wu L."/>
            <person name="Ma J."/>
        </authorList>
    </citation>
    <scope>NUCLEOTIDE SEQUENCE [LARGE SCALE GENOMIC DNA]</scope>
    <source>
        <strain evidence="3">JCM 19134</strain>
    </source>
</reference>
<dbReference type="PANTHER" id="PTHR43118">
    <property type="entry name" value="RHAMNOGALACTURONAN LYASE (EUROFUNG)"/>
    <property type="match status" value="1"/>
</dbReference>
<dbReference type="SUPFAM" id="SSF69318">
    <property type="entry name" value="Integrin alpha N-terminal domain"/>
    <property type="match status" value="1"/>
</dbReference>
<sequence length="620" mass="67513">MLTAAYNQAGSNVAGATSDDTVISSRHLTAVAANNPAHTHISWVYRDDDGPNTRVEILKNGLVIHRQTGVQASSYLDTTTTNNGNYQLRINGHPAGEAQRLNNGYLEIPLNKPADRNAQNDEPYSYTINDASVGDLNGDGSYEIIIKWYPTIAKDNAFAGYTGNTLLDAYTLNGEQLWRIDLGPNIRSGAHYTQFMVYDLNSDGKDELVVKTADGTIDGAGKVIGNPNADWLTKGGELAQNDRTGSRILADGTRLAGLTGRVLSGPEYLTAFNGLTGEEISTVEYIPQRGKESHSPTKEAMKALWGDGYANRSDRFLAAVGHFDSQRTSVIFSRGYYAKSVIAAWDLIDNTLTPRWVFDTDAQPPGYAGQGNHQMSVADVDGDGLDEVVFGSMAIDHDGSPLWTAQLGHGDALHVADLDPAHPGIERFGVQEDMSASGHLGSTMLDAATGQILWSTPAEKDTGRGVCIDIDPNYPGSECWASNSNTLYSAQGKVIAQARPKSVNFAIYWDGDELREILDDTRITKWDWNAKTETSLLTAVGSLSNNGTKATPVLQADILGDWREELILRREDNQALRIYLTPFTTQIARPSLMTDRTYRLAIAWQNSAYNQPPHLLAGKP</sequence>
<proteinExistence type="predicted"/>
<keyword evidence="2" id="KW-0456">Lyase</keyword>
<dbReference type="InterPro" id="IPR049366">
    <property type="entry name" value="RGL11_C"/>
</dbReference>
<dbReference type="InterPro" id="IPR028994">
    <property type="entry name" value="Integrin_alpha_N"/>
</dbReference>
<keyword evidence="3" id="KW-1185">Reference proteome</keyword>
<name>A0AAV3U2C8_9ALTE</name>
<dbReference type="InterPro" id="IPR034641">
    <property type="entry name" value="RGL11"/>
</dbReference>
<evidence type="ECO:0000313" key="3">
    <source>
        <dbReference type="Proteomes" id="UP001409585"/>
    </source>
</evidence>
<dbReference type="Gene3D" id="2.130.10.10">
    <property type="entry name" value="YVTN repeat-like/Quinoprotein amine dehydrogenase"/>
    <property type="match status" value="1"/>
</dbReference>
<feature type="domain" description="Rhamnogalacturonan lyase family 11 C-terminal" evidence="1">
    <location>
        <begin position="105"/>
        <end position="614"/>
    </location>
</feature>
<dbReference type="CDD" id="cd10318">
    <property type="entry name" value="RGL11"/>
    <property type="match status" value="1"/>
</dbReference>
<evidence type="ECO:0000313" key="2">
    <source>
        <dbReference type="EMBL" id="GAA4943344.1"/>
    </source>
</evidence>
<dbReference type="Proteomes" id="UP001409585">
    <property type="component" value="Unassembled WGS sequence"/>
</dbReference>
<dbReference type="AlphaFoldDB" id="A0AAV3U2C8"/>
<dbReference type="InterPro" id="IPR015943">
    <property type="entry name" value="WD40/YVTN_repeat-like_dom_sf"/>
</dbReference>
<accession>A0AAV3U2C8</accession>
<dbReference type="EMBL" id="BAABLX010000017">
    <property type="protein sequence ID" value="GAA4943344.1"/>
    <property type="molecule type" value="Genomic_DNA"/>
</dbReference>
<comment type="caution">
    <text evidence="2">The sequence shown here is derived from an EMBL/GenBank/DDBJ whole genome shotgun (WGS) entry which is preliminary data.</text>
</comment>
<evidence type="ECO:0000259" key="1">
    <source>
        <dbReference type="Pfam" id="PF21348"/>
    </source>
</evidence>